<dbReference type="OrthoDB" id="409122at2759"/>
<comment type="caution">
    <text evidence="14">The sequence shown here is derived from an EMBL/GenBank/DDBJ whole genome shotgun (WGS) entry which is preliminary data.</text>
</comment>
<dbReference type="InterPro" id="IPR015366">
    <property type="entry name" value="S53_propep"/>
</dbReference>
<feature type="chain" id="PRO_5034182410" description="tripeptidyl-peptidase II" evidence="12">
    <location>
        <begin position="19"/>
        <end position="641"/>
    </location>
</feature>
<dbReference type="PANTHER" id="PTHR14218">
    <property type="entry name" value="PROTEASE S8 TRIPEPTIDYL PEPTIDASE I CLN2"/>
    <property type="match status" value="1"/>
</dbReference>
<evidence type="ECO:0000313" key="15">
    <source>
        <dbReference type="Proteomes" id="UP000620124"/>
    </source>
</evidence>
<name>A0A8H6YWK9_9AGAR</name>
<comment type="function">
    <text evidence="2">Secreted tripeptidyl-peptidase which degrades proteins at acidic pHs and is involved in virulence.</text>
</comment>
<dbReference type="CDD" id="cd04056">
    <property type="entry name" value="Peptidases_S53"/>
    <property type="match status" value="1"/>
</dbReference>
<accession>A0A8H6YWK9</accession>
<dbReference type="Pfam" id="PF00082">
    <property type="entry name" value="Peptidase_S8"/>
    <property type="match status" value="1"/>
</dbReference>
<feature type="domain" description="Peptidase S53" evidence="13">
    <location>
        <begin position="204"/>
        <end position="568"/>
    </location>
</feature>
<dbReference type="Pfam" id="PF09286">
    <property type="entry name" value="Pro-kuma_activ"/>
    <property type="match status" value="1"/>
</dbReference>
<feature type="binding site" evidence="11">
    <location>
        <position position="524"/>
    </location>
    <ligand>
        <name>Ca(2+)</name>
        <dbReference type="ChEBI" id="CHEBI:29108"/>
    </ligand>
</feature>
<evidence type="ECO:0000256" key="9">
    <source>
        <dbReference type="ARBA" id="ARBA00022837"/>
    </source>
</evidence>
<feature type="binding site" evidence="11">
    <location>
        <position position="546"/>
    </location>
    <ligand>
        <name>Ca(2+)</name>
        <dbReference type="ChEBI" id="CHEBI:29108"/>
    </ligand>
</feature>
<dbReference type="AlphaFoldDB" id="A0A8H6YWK9"/>
<proteinExistence type="predicted"/>
<evidence type="ECO:0000256" key="8">
    <source>
        <dbReference type="ARBA" id="ARBA00022825"/>
    </source>
</evidence>
<evidence type="ECO:0000256" key="4">
    <source>
        <dbReference type="ARBA" id="ARBA00012462"/>
    </source>
</evidence>
<evidence type="ECO:0000256" key="11">
    <source>
        <dbReference type="PROSITE-ProRule" id="PRU01032"/>
    </source>
</evidence>
<dbReference type="GO" id="GO:0004252">
    <property type="term" value="F:serine-type endopeptidase activity"/>
    <property type="evidence" value="ECO:0007669"/>
    <property type="project" value="UniProtKB-UniRule"/>
</dbReference>
<comment type="subcellular location">
    <subcellularLocation>
        <location evidence="3">Secreted</location>
        <location evidence="3">Extracellular space</location>
    </subcellularLocation>
</comment>
<comment type="cofactor">
    <cofactor evidence="11">
        <name>Ca(2+)</name>
        <dbReference type="ChEBI" id="CHEBI:29108"/>
    </cofactor>
    <text evidence="11">Binds 1 Ca(2+) ion per subunit.</text>
</comment>
<evidence type="ECO:0000256" key="5">
    <source>
        <dbReference type="ARBA" id="ARBA00022670"/>
    </source>
</evidence>
<keyword evidence="12" id="KW-0732">Signal</keyword>
<dbReference type="SUPFAM" id="SSF52743">
    <property type="entry name" value="Subtilisin-like"/>
    <property type="match status" value="1"/>
</dbReference>
<dbReference type="EMBL" id="JACAZI010000002">
    <property type="protein sequence ID" value="KAF7368433.1"/>
    <property type="molecule type" value="Genomic_DNA"/>
</dbReference>
<dbReference type="InterPro" id="IPR000209">
    <property type="entry name" value="Peptidase_S8/S53_dom"/>
</dbReference>
<dbReference type="CDD" id="cd11377">
    <property type="entry name" value="Pro-peptidase_S53"/>
    <property type="match status" value="1"/>
</dbReference>
<evidence type="ECO:0000259" key="13">
    <source>
        <dbReference type="PROSITE" id="PS51695"/>
    </source>
</evidence>
<gene>
    <name evidence="14" type="ORF">MVEN_00166300</name>
</gene>
<keyword evidence="15" id="KW-1185">Reference proteome</keyword>
<dbReference type="GO" id="GO:0046872">
    <property type="term" value="F:metal ion binding"/>
    <property type="evidence" value="ECO:0007669"/>
    <property type="project" value="UniProtKB-UniRule"/>
</dbReference>
<keyword evidence="6 11" id="KW-0479">Metal-binding</keyword>
<organism evidence="14 15">
    <name type="scientific">Mycena venus</name>
    <dbReference type="NCBI Taxonomy" id="2733690"/>
    <lineage>
        <taxon>Eukaryota</taxon>
        <taxon>Fungi</taxon>
        <taxon>Dikarya</taxon>
        <taxon>Basidiomycota</taxon>
        <taxon>Agaricomycotina</taxon>
        <taxon>Agaricomycetes</taxon>
        <taxon>Agaricomycetidae</taxon>
        <taxon>Agaricales</taxon>
        <taxon>Marasmiineae</taxon>
        <taxon>Mycenaceae</taxon>
        <taxon>Mycena</taxon>
    </lineage>
</organism>
<keyword evidence="8 11" id="KW-0720">Serine protease</keyword>
<feature type="signal peptide" evidence="12">
    <location>
        <begin position="1"/>
        <end position="18"/>
    </location>
</feature>
<protein>
    <recommendedName>
        <fullName evidence="4">tripeptidyl-peptidase II</fullName>
        <ecNumber evidence="4">3.4.14.10</ecNumber>
    </recommendedName>
</protein>
<dbReference type="SUPFAM" id="SSF54897">
    <property type="entry name" value="Protease propeptides/inhibitors"/>
    <property type="match status" value="1"/>
</dbReference>
<dbReference type="SMART" id="SM00944">
    <property type="entry name" value="Pro-kuma_activ"/>
    <property type="match status" value="1"/>
</dbReference>
<keyword evidence="9 11" id="KW-0106">Calcium</keyword>
<evidence type="ECO:0000256" key="1">
    <source>
        <dbReference type="ARBA" id="ARBA00001910"/>
    </source>
</evidence>
<dbReference type="PANTHER" id="PTHR14218:SF15">
    <property type="entry name" value="TRIPEPTIDYL-PEPTIDASE 1"/>
    <property type="match status" value="1"/>
</dbReference>
<dbReference type="EC" id="3.4.14.10" evidence="4"/>
<keyword evidence="5 11" id="KW-0645">Protease</keyword>
<feature type="active site" description="Charge relay system" evidence="11">
    <location>
        <position position="481"/>
    </location>
</feature>
<evidence type="ECO:0000256" key="12">
    <source>
        <dbReference type="SAM" id="SignalP"/>
    </source>
</evidence>
<feature type="binding site" evidence="11">
    <location>
        <position position="523"/>
    </location>
    <ligand>
        <name>Ca(2+)</name>
        <dbReference type="ChEBI" id="CHEBI:29108"/>
    </ligand>
</feature>
<evidence type="ECO:0000313" key="14">
    <source>
        <dbReference type="EMBL" id="KAF7368433.1"/>
    </source>
</evidence>
<dbReference type="InterPro" id="IPR036852">
    <property type="entry name" value="Peptidase_S8/S53_dom_sf"/>
</dbReference>
<dbReference type="Proteomes" id="UP000620124">
    <property type="component" value="Unassembled WGS sequence"/>
</dbReference>
<dbReference type="InterPro" id="IPR030400">
    <property type="entry name" value="Sedolisin_dom"/>
</dbReference>
<keyword evidence="7 11" id="KW-0378">Hydrolase</keyword>
<evidence type="ECO:0000256" key="3">
    <source>
        <dbReference type="ARBA" id="ARBA00004239"/>
    </source>
</evidence>
<dbReference type="GO" id="GO:0008240">
    <property type="term" value="F:tripeptidyl-peptidase activity"/>
    <property type="evidence" value="ECO:0007669"/>
    <property type="project" value="UniProtKB-EC"/>
</dbReference>
<evidence type="ECO:0000256" key="7">
    <source>
        <dbReference type="ARBA" id="ARBA00022801"/>
    </source>
</evidence>
<dbReference type="GO" id="GO:0005576">
    <property type="term" value="C:extracellular region"/>
    <property type="evidence" value="ECO:0007669"/>
    <property type="project" value="UniProtKB-SubCell"/>
</dbReference>
<dbReference type="InterPro" id="IPR050819">
    <property type="entry name" value="Tripeptidyl-peptidase_I"/>
</dbReference>
<evidence type="ECO:0000256" key="6">
    <source>
        <dbReference type="ARBA" id="ARBA00022723"/>
    </source>
</evidence>
<evidence type="ECO:0000256" key="2">
    <source>
        <dbReference type="ARBA" id="ARBA00002451"/>
    </source>
</evidence>
<evidence type="ECO:0000256" key="10">
    <source>
        <dbReference type="ARBA" id="ARBA00023145"/>
    </source>
</evidence>
<dbReference type="PROSITE" id="PS51695">
    <property type="entry name" value="SEDOLISIN"/>
    <property type="match status" value="1"/>
</dbReference>
<dbReference type="Gene3D" id="3.40.50.200">
    <property type="entry name" value="Peptidase S8/S53 domain"/>
    <property type="match status" value="1"/>
</dbReference>
<reference evidence="14" key="1">
    <citation type="submission" date="2020-05" db="EMBL/GenBank/DDBJ databases">
        <title>Mycena genomes resolve the evolution of fungal bioluminescence.</title>
        <authorList>
            <person name="Tsai I.J."/>
        </authorList>
    </citation>
    <scope>NUCLEOTIDE SEQUENCE</scope>
    <source>
        <strain evidence="14">CCC161011</strain>
    </source>
</reference>
<keyword evidence="10" id="KW-0865">Zymogen</keyword>
<feature type="active site" description="Charge relay system" evidence="11">
    <location>
        <position position="282"/>
    </location>
</feature>
<feature type="binding site" evidence="11">
    <location>
        <position position="548"/>
    </location>
    <ligand>
        <name>Ca(2+)</name>
        <dbReference type="ChEBI" id="CHEBI:29108"/>
    </ligand>
</feature>
<dbReference type="GO" id="GO:0006508">
    <property type="term" value="P:proteolysis"/>
    <property type="evidence" value="ECO:0007669"/>
    <property type="project" value="UniProtKB-KW"/>
</dbReference>
<comment type="catalytic activity">
    <reaction evidence="1">
        <text>Release of an N-terminal tripeptide from a polypeptide.</text>
        <dbReference type="EC" id="3.4.14.10"/>
    </reaction>
</comment>
<feature type="active site" description="Charge relay system" evidence="11">
    <location>
        <position position="286"/>
    </location>
</feature>
<sequence length="641" mass="66988">MAFSKLLALLSVVVVASAGPMVLHEWRAAAPSGFIRHGAAPANEMITLRVALKSNDVGSLEEKLKSVAAPGSSDFRQWLSMDEVKTFIQPSPETVSAFNAFASANGLTPTVISPNGDWVSITLPVSKANQLFAADFETFTHPNLKSSITRTLSVSLPSELVGHVDVLHPTTAFVTPDARLVPSAPQIRKRGPAASCNSSDPAGVVTPTCLQDLYGIPATPATEASNTILVTGYEDSWAQRADLSQFLTLARPDMPPSTTFTLLTTDNGTDPQDPHGSTGNLEANLDIQYTAGIATGVPLSFLSVGGADFPTSLLDTTTFLDGVENPPTVMTTSYGAIESNFGASMATKICNGYMALGARGISVVFASGDGGVRGNHDFSLICANNTFLPEFPATCPFVTSVGSTQGFAPEKAMNLTGGGFSNFFPTAYYQTAAVAGFLETVPDDFAGIFNKTGRGFPDVSLQGWNFELVSGGEVWLEGGTSASSPTFASIIALINDRLISAGKPVLGFLNPFLYSKGASAFTDIMIGHNSGLICPASSVAFDATEGWDPLTGLGTPIFPDLLAAALAPTAACTTPSTLDPCSIAYLASPEAHPLHTPHLLCLHSWFHYGCVHHTFDHHGALHALALSSPPSQPLTPSCGGV</sequence>